<dbReference type="Gene3D" id="2.60.40.4070">
    <property type="match status" value="1"/>
</dbReference>
<dbReference type="AlphaFoldDB" id="A0A5A9GBE0"/>
<feature type="region of interest" description="Disordered" evidence="6">
    <location>
        <begin position="1"/>
        <end position="36"/>
    </location>
</feature>
<dbReference type="InterPro" id="IPR005648">
    <property type="entry name" value="FlgD"/>
</dbReference>
<comment type="caution">
    <text evidence="8">The sequence shown here is derived from an EMBL/GenBank/DDBJ whole genome shotgun (WGS) entry which is preliminary data.</text>
</comment>
<dbReference type="Pfam" id="PF03963">
    <property type="entry name" value="FlgD"/>
    <property type="match status" value="1"/>
</dbReference>
<dbReference type="Gene3D" id="2.30.30.910">
    <property type="match status" value="1"/>
</dbReference>
<evidence type="ECO:0000313" key="9">
    <source>
        <dbReference type="Proteomes" id="UP000324927"/>
    </source>
</evidence>
<evidence type="ECO:0000256" key="1">
    <source>
        <dbReference type="ARBA" id="ARBA00010577"/>
    </source>
</evidence>
<gene>
    <name evidence="8" type="ORF">FZ942_29875</name>
</gene>
<dbReference type="RefSeq" id="WP_149234694.1">
    <property type="nucleotide sequence ID" value="NZ_JALJXJ010000020.1"/>
</dbReference>
<comment type="similarity">
    <text evidence="1 5">Belongs to the FlgD family.</text>
</comment>
<feature type="domain" description="FlgD/Vpr Ig-like" evidence="7">
    <location>
        <begin position="113"/>
        <end position="188"/>
    </location>
</feature>
<keyword evidence="3 5" id="KW-1005">Bacterial flagellum biogenesis</keyword>
<evidence type="ECO:0000256" key="3">
    <source>
        <dbReference type="ARBA" id="ARBA00022795"/>
    </source>
</evidence>
<dbReference type="OrthoDB" id="9785233at2"/>
<evidence type="ECO:0000256" key="5">
    <source>
        <dbReference type="RuleBase" id="RU362076"/>
    </source>
</evidence>
<reference evidence="8 9" key="1">
    <citation type="submission" date="2019-08" db="EMBL/GenBank/DDBJ databases">
        <authorList>
            <person name="Grouzdev D."/>
            <person name="Tikhonova E."/>
            <person name="Kravchenko I."/>
        </authorList>
    </citation>
    <scope>NUCLEOTIDE SEQUENCE [LARGE SCALE GENOMIC DNA]</scope>
    <source>
        <strain evidence="8 9">59b</strain>
    </source>
</reference>
<keyword evidence="8" id="KW-0282">Flagellum</keyword>
<accession>A0A5A9GBE0</accession>
<keyword evidence="8" id="KW-0966">Cell projection</keyword>
<keyword evidence="9" id="KW-1185">Reference proteome</keyword>
<dbReference type="Proteomes" id="UP000324927">
    <property type="component" value="Unassembled WGS sequence"/>
</dbReference>
<dbReference type="EMBL" id="VTTN01000019">
    <property type="protein sequence ID" value="KAA0591858.1"/>
    <property type="molecule type" value="Genomic_DNA"/>
</dbReference>
<protein>
    <recommendedName>
        <fullName evidence="2 5">Basal-body rod modification protein FlgD</fullName>
    </recommendedName>
</protein>
<evidence type="ECO:0000256" key="6">
    <source>
        <dbReference type="SAM" id="MobiDB-lite"/>
    </source>
</evidence>
<comment type="function">
    <text evidence="4 5">Required for flagellar hook formation. May act as a scaffolding protein.</text>
</comment>
<evidence type="ECO:0000256" key="2">
    <source>
        <dbReference type="ARBA" id="ARBA00016013"/>
    </source>
</evidence>
<evidence type="ECO:0000256" key="4">
    <source>
        <dbReference type="ARBA" id="ARBA00024746"/>
    </source>
</evidence>
<evidence type="ECO:0000313" key="8">
    <source>
        <dbReference type="EMBL" id="KAA0591858.1"/>
    </source>
</evidence>
<dbReference type="GO" id="GO:0044781">
    <property type="term" value="P:bacterial-type flagellum organization"/>
    <property type="evidence" value="ECO:0007669"/>
    <property type="project" value="UniProtKB-UniRule"/>
</dbReference>
<evidence type="ECO:0000259" key="7">
    <source>
        <dbReference type="Pfam" id="PF13860"/>
    </source>
</evidence>
<organism evidence="8 9">
    <name type="scientific">Azospirillum lipoferum</name>
    <dbReference type="NCBI Taxonomy" id="193"/>
    <lineage>
        <taxon>Bacteria</taxon>
        <taxon>Pseudomonadati</taxon>
        <taxon>Pseudomonadota</taxon>
        <taxon>Alphaproteobacteria</taxon>
        <taxon>Rhodospirillales</taxon>
        <taxon>Azospirillaceae</taxon>
        <taxon>Azospirillum</taxon>
    </lineage>
</organism>
<keyword evidence="8" id="KW-0969">Cilium</keyword>
<proteinExistence type="inferred from homology"/>
<feature type="compositionally biased region" description="Low complexity" evidence="6">
    <location>
        <begin position="1"/>
        <end position="31"/>
    </location>
</feature>
<sequence>MTTTPSTTTPGTTTPGSSLTNSAKTTTTASTEEPKKATVDYESFLKLLTAQLRNQDPLAPMDATQFMTQLAQLSTVEQSMRSNDTLGKVLDTLKSSGMRMDMALLGRKVEVASDQLSLAGGKAEAAYTVDGTPASVKLEVLNSAGSVLYSTPGSLKSGRQVFDWTGRTASGGTAPDGVYTLRVTAKDKDGKALKSATVVSDTVAEVRSVDGASKFVLKNGATVDSGAVLSAS</sequence>
<dbReference type="InterPro" id="IPR025965">
    <property type="entry name" value="FlgD/Vpr_Ig-like"/>
</dbReference>
<name>A0A5A9GBE0_AZOLI</name>
<dbReference type="Pfam" id="PF13860">
    <property type="entry name" value="FlgD_ig"/>
    <property type="match status" value="1"/>
</dbReference>